<evidence type="ECO:0000313" key="2">
    <source>
        <dbReference type="EMBL" id="KAF7296198.1"/>
    </source>
</evidence>
<organism evidence="2 3">
    <name type="scientific">Mycena chlorophos</name>
    <name type="common">Agaric fungus</name>
    <name type="synonym">Agaricus chlorophos</name>
    <dbReference type="NCBI Taxonomy" id="658473"/>
    <lineage>
        <taxon>Eukaryota</taxon>
        <taxon>Fungi</taxon>
        <taxon>Dikarya</taxon>
        <taxon>Basidiomycota</taxon>
        <taxon>Agaricomycotina</taxon>
        <taxon>Agaricomycetes</taxon>
        <taxon>Agaricomycetidae</taxon>
        <taxon>Agaricales</taxon>
        <taxon>Marasmiineae</taxon>
        <taxon>Mycenaceae</taxon>
        <taxon>Mycena</taxon>
    </lineage>
</organism>
<feature type="region of interest" description="Disordered" evidence="1">
    <location>
        <begin position="69"/>
        <end position="102"/>
    </location>
</feature>
<reference evidence="2" key="1">
    <citation type="submission" date="2020-05" db="EMBL/GenBank/DDBJ databases">
        <title>Mycena genomes resolve the evolution of fungal bioluminescence.</title>
        <authorList>
            <person name="Tsai I.J."/>
        </authorList>
    </citation>
    <scope>NUCLEOTIDE SEQUENCE</scope>
    <source>
        <strain evidence="2">110903Hualien_Pintung</strain>
    </source>
</reference>
<dbReference type="EMBL" id="JACAZE010000017">
    <property type="protein sequence ID" value="KAF7296198.1"/>
    <property type="molecule type" value="Genomic_DNA"/>
</dbReference>
<dbReference type="OrthoDB" id="3063626at2759"/>
<dbReference type="AlphaFoldDB" id="A0A8H6SC44"/>
<name>A0A8H6SC44_MYCCL</name>
<sequence length="102" mass="11589">MSHIRLALAHRPALDADYGSQLKDLLSVNLEMSVQEFGKLRQQLLALVSQHDEVVTGLKRRLVDVENEANDPTKRVRRSRNHRTEGVEEPTSDFTAKELESP</sequence>
<dbReference type="Proteomes" id="UP000613580">
    <property type="component" value="Unassembled WGS sequence"/>
</dbReference>
<accession>A0A8H6SC44</accession>
<evidence type="ECO:0000313" key="3">
    <source>
        <dbReference type="Proteomes" id="UP000613580"/>
    </source>
</evidence>
<protein>
    <submittedName>
        <fullName evidence="2">Uncharacterized protein</fullName>
    </submittedName>
</protein>
<comment type="caution">
    <text evidence="2">The sequence shown here is derived from an EMBL/GenBank/DDBJ whole genome shotgun (WGS) entry which is preliminary data.</text>
</comment>
<proteinExistence type="predicted"/>
<gene>
    <name evidence="2" type="ORF">HMN09_01088500</name>
</gene>
<evidence type="ECO:0000256" key="1">
    <source>
        <dbReference type="SAM" id="MobiDB-lite"/>
    </source>
</evidence>
<keyword evidence="3" id="KW-1185">Reference proteome</keyword>